<dbReference type="PROSITE" id="PS00211">
    <property type="entry name" value="ABC_TRANSPORTER_1"/>
    <property type="match status" value="1"/>
</dbReference>
<dbReference type="Proteomes" id="UP001465755">
    <property type="component" value="Unassembled WGS sequence"/>
</dbReference>
<dbReference type="GO" id="GO:0005743">
    <property type="term" value="C:mitochondrial inner membrane"/>
    <property type="evidence" value="ECO:0007669"/>
    <property type="project" value="UniProtKB-SubCell"/>
</dbReference>
<evidence type="ECO:0000256" key="10">
    <source>
        <dbReference type="SAM" id="SignalP"/>
    </source>
</evidence>
<name>A0AAW1PWM1_9CHLO</name>
<evidence type="ECO:0000256" key="9">
    <source>
        <dbReference type="SAM" id="Phobius"/>
    </source>
</evidence>
<dbReference type="GO" id="GO:0016887">
    <property type="term" value="F:ATP hydrolysis activity"/>
    <property type="evidence" value="ECO:0007669"/>
    <property type="project" value="InterPro"/>
</dbReference>
<keyword evidence="4" id="KW-0547">Nucleotide-binding</keyword>
<evidence type="ECO:0000256" key="7">
    <source>
        <dbReference type="ARBA" id="ARBA00023136"/>
    </source>
</evidence>
<dbReference type="InterPro" id="IPR017871">
    <property type="entry name" value="ABC_transporter-like_CS"/>
</dbReference>
<dbReference type="PANTHER" id="PTHR43394">
    <property type="entry name" value="ATP-DEPENDENT PERMEASE MDL1, MITOCHONDRIAL"/>
    <property type="match status" value="1"/>
</dbReference>
<dbReference type="PANTHER" id="PTHR43394:SF19">
    <property type="entry name" value="ABC TRANSPORTER B FAMILY"/>
    <property type="match status" value="1"/>
</dbReference>
<feature type="chain" id="PRO_5043362816" evidence="10">
    <location>
        <begin position="22"/>
        <end position="627"/>
    </location>
</feature>
<evidence type="ECO:0000313" key="14">
    <source>
        <dbReference type="Proteomes" id="UP001465755"/>
    </source>
</evidence>
<evidence type="ECO:0000256" key="4">
    <source>
        <dbReference type="ARBA" id="ARBA00022741"/>
    </source>
</evidence>
<reference evidence="13 14" key="1">
    <citation type="journal article" date="2024" name="Nat. Commun.">
        <title>Phylogenomics reveals the evolutionary origins of lichenization in chlorophyte algae.</title>
        <authorList>
            <person name="Puginier C."/>
            <person name="Libourel C."/>
            <person name="Otte J."/>
            <person name="Skaloud P."/>
            <person name="Haon M."/>
            <person name="Grisel S."/>
            <person name="Petersen M."/>
            <person name="Berrin J.G."/>
            <person name="Delaux P.M."/>
            <person name="Dal Grande F."/>
            <person name="Keller J."/>
        </authorList>
    </citation>
    <scope>NUCLEOTIDE SEQUENCE [LARGE SCALE GENOMIC DNA]</scope>
    <source>
        <strain evidence="13 14">SAG 2036</strain>
    </source>
</reference>
<dbReference type="AlphaFoldDB" id="A0AAW1PWM1"/>
<dbReference type="EMBL" id="JALJOQ010000006">
    <property type="protein sequence ID" value="KAK9812558.1"/>
    <property type="molecule type" value="Genomic_DNA"/>
</dbReference>
<feature type="domain" description="ABC transporter" evidence="11">
    <location>
        <begin position="324"/>
        <end position="560"/>
    </location>
</feature>
<feature type="domain" description="ABC transmembrane type-1" evidence="12">
    <location>
        <begin position="11"/>
        <end position="291"/>
    </location>
</feature>
<keyword evidence="6 9" id="KW-1133">Transmembrane helix</keyword>
<evidence type="ECO:0000259" key="12">
    <source>
        <dbReference type="PROSITE" id="PS50929"/>
    </source>
</evidence>
<dbReference type="InterPro" id="IPR003593">
    <property type="entry name" value="AAA+_ATPase"/>
</dbReference>
<feature type="region of interest" description="Disordered" evidence="8">
    <location>
        <begin position="580"/>
        <end position="608"/>
    </location>
</feature>
<keyword evidence="2" id="KW-0813">Transport</keyword>
<protein>
    <submittedName>
        <fullName evidence="13">Uncharacterized protein</fullName>
    </submittedName>
</protein>
<keyword evidence="5" id="KW-0067">ATP-binding</keyword>
<dbReference type="SUPFAM" id="SSF90123">
    <property type="entry name" value="ABC transporter transmembrane region"/>
    <property type="match status" value="1"/>
</dbReference>
<dbReference type="InterPro" id="IPR003439">
    <property type="entry name" value="ABC_transporter-like_ATP-bd"/>
</dbReference>
<dbReference type="Gene3D" id="1.20.1560.10">
    <property type="entry name" value="ABC transporter type 1, transmembrane domain"/>
    <property type="match status" value="2"/>
</dbReference>
<feature type="transmembrane region" description="Helical" evidence="9">
    <location>
        <begin position="148"/>
        <end position="168"/>
    </location>
</feature>
<evidence type="ECO:0000259" key="11">
    <source>
        <dbReference type="PROSITE" id="PS50893"/>
    </source>
</evidence>
<evidence type="ECO:0000256" key="3">
    <source>
        <dbReference type="ARBA" id="ARBA00022692"/>
    </source>
</evidence>
<evidence type="ECO:0000313" key="13">
    <source>
        <dbReference type="EMBL" id="KAK9812558.1"/>
    </source>
</evidence>
<dbReference type="SUPFAM" id="SSF52540">
    <property type="entry name" value="P-loop containing nucleoside triphosphate hydrolases"/>
    <property type="match status" value="1"/>
</dbReference>
<feature type="transmembrane region" description="Helical" evidence="9">
    <location>
        <begin position="51"/>
        <end position="73"/>
    </location>
</feature>
<dbReference type="InterPro" id="IPR036640">
    <property type="entry name" value="ABC1_TM_sf"/>
</dbReference>
<feature type="signal peptide" evidence="10">
    <location>
        <begin position="1"/>
        <end position="21"/>
    </location>
</feature>
<evidence type="ECO:0000256" key="2">
    <source>
        <dbReference type="ARBA" id="ARBA00022448"/>
    </source>
</evidence>
<keyword evidence="10" id="KW-0732">Signal</keyword>
<evidence type="ECO:0000256" key="6">
    <source>
        <dbReference type="ARBA" id="ARBA00022989"/>
    </source>
</evidence>
<evidence type="ECO:0000256" key="8">
    <source>
        <dbReference type="SAM" id="MobiDB-lite"/>
    </source>
</evidence>
<organism evidence="13 14">
    <name type="scientific">Symbiochloris irregularis</name>
    <dbReference type="NCBI Taxonomy" id="706552"/>
    <lineage>
        <taxon>Eukaryota</taxon>
        <taxon>Viridiplantae</taxon>
        <taxon>Chlorophyta</taxon>
        <taxon>core chlorophytes</taxon>
        <taxon>Trebouxiophyceae</taxon>
        <taxon>Trebouxiales</taxon>
        <taxon>Trebouxiaceae</taxon>
        <taxon>Symbiochloris</taxon>
    </lineage>
</organism>
<evidence type="ECO:0000256" key="5">
    <source>
        <dbReference type="ARBA" id="ARBA00022840"/>
    </source>
</evidence>
<dbReference type="CDD" id="cd18572">
    <property type="entry name" value="ABC_6TM_TAP"/>
    <property type="match status" value="1"/>
</dbReference>
<dbReference type="InterPro" id="IPR039421">
    <property type="entry name" value="Type_1_exporter"/>
</dbReference>
<dbReference type="InterPro" id="IPR011527">
    <property type="entry name" value="ABC1_TM_dom"/>
</dbReference>
<dbReference type="GO" id="GO:0015421">
    <property type="term" value="F:ABC-type oligopeptide transporter activity"/>
    <property type="evidence" value="ECO:0007669"/>
    <property type="project" value="TreeGrafter"/>
</dbReference>
<dbReference type="SMART" id="SM00382">
    <property type="entry name" value="AAA"/>
    <property type="match status" value="1"/>
</dbReference>
<dbReference type="PROSITE" id="PS50893">
    <property type="entry name" value="ABC_TRANSPORTER_2"/>
    <property type="match status" value="1"/>
</dbReference>
<dbReference type="FunFam" id="3.40.50.300:FF:000403">
    <property type="entry name" value="ATP-binding cassette sub-family B member 8, mitochondrial"/>
    <property type="match status" value="1"/>
</dbReference>
<keyword evidence="3 9" id="KW-0812">Transmembrane</keyword>
<sequence>MRVNKGLLASAFLCMVISALAELSIPHFTSACIFAAAGKQAPESFYSLLRILVAVSLSYGIFAGLRGFCFSLLNTTLIQNLRAELFRSMIAREVAFFDSAEVGVLTSRLGSDCQAVVRCLSSNINVAARNSLQCIGGAIYLTWLSRDLALACLVMTTVLWGVALRHGAFTRRAQRAYMNKLADTNQVAQEVFLLSRVVRTFGTEEREVGRYKLQLRTLRRISVRQATAYLLYLASNGSLFHLTKVMALAMGGGMALAGKVTGQQLTAFVLYVEFVMAASLSVCDQWGGVMEAIGASERVIDYLDAPPAPQLDSGKVLETFSGRVQMRDVEYTYPTRPDDPALRGISITLEPGKLLALVGLSGSGKSTLVAMLQRLYDPTRGQVLVDGTDLREVDAAWFRSQIGVVDQEPRLFAESIAANIAYGMEDVSQEQIEEAARLANADKFIWSLPEGFDTKVTDKLLSGGQRQRIALARALVRQPKLLVLDEATSALDAESEAAVAAALDTAMRTSGRSVLVIAHRLSTVRNADWIVVMQKGQVEEEGTHEDLVLGNGIYSQLVNRQQGDGNALQPQRMTLASGFESFDEDDHPSRQRPFEDDEEEDQKANVLRGPSLLAVLQEHVGVEGRTS</sequence>
<accession>A0AAW1PWM1</accession>
<dbReference type="Pfam" id="PF00664">
    <property type="entry name" value="ABC_membrane"/>
    <property type="match status" value="1"/>
</dbReference>
<gene>
    <name evidence="13" type="ORF">WJX73_008602</name>
</gene>
<comment type="subcellular location">
    <subcellularLocation>
        <location evidence="1">Mitochondrion inner membrane</location>
        <topology evidence="1">Multi-pass membrane protein</topology>
    </subcellularLocation>
</comment>
<dbReference type="Pfam" id="PF00005">
    <property type="entry name" value="ABC_tran"/>
    <property type="match status" value="1"/>
</dbReference>
<dbReference type="PROSITE" id="PS50929">
    <property type="entry name" value="ABC_TM1F"/>
    <property type="match status" value="1"/>
</dbReference>
<dbReference type="InterPro" id="IPR027417">
    <property type="entry name" value="P-loop_NTPase"/>
</dbReference>
<dbReference type="GO" id="GO:0005524">
    <property type="term" value="F:ATP binding"/>
    <property type="evidence" value="ECO:0007669"/>
    <property type="project" value="UniProtKB-KW"/>
</dbReference>
<dbReference type="Gene3D" id="3.40.50.300">
    <property type="entry name" value="P-loop containing nucleotide triphosphate hydrolases"/>
    <property type="match status" value="1"/>
</dbReference>
<proteinExistence type="predicted"/>
<keyword evidence="7 9" id="KW-0472">Membrane</keyword>
<evidence type="ECO:0000256" key="1">
    <source>
        <dbReference type="ARBA" id="ARBA00004448"/>
    </source>
</evidence>
<comment type="caution">
    <text evidence="13">The sequence shown here is derived from an EMBL/GenBank/DDBJ whole genome shotgun (WGS) entry which is preliminary data.</text>
</comment>
<keyword evidence="14" id="KW-1185">Reference proteome</keyword>